<feature type="region of interest" description="Disordered" evidence="1">
    <location>
        <begin position="69"/>
        <end position="89"/>
    </location>
</feature>
<protein>
    <submittedName>
        <fullName evidence="2">Uncharacterized protein</fullName>
    </submittedName>
</protein>
<proteinExistence type="predicted"/>
<dbReference type="AlphaFoldDB" id="A0A5Q0M5W6"/>
<reference evidence="2 3" key="1">
    <citation type="submission" date="2019-10" db="EMBL/GenBank/DDBJ databases">
        <title>Complete genome sequence of Variovorax paradoxus 5C-2.</title>
        <authorList>
            <person name="Gogoleva N.E."/>
            <person name="Balkin A.S."/>
        </authorList>
    </citation>
    <scope>NUCLEOTIDE SEQUENCE [LARGE SCALE GENOMIC DNA]</scope>
    <source>
        <strain evidence="2 3">5C-2</strain>
    </source>
</reference>
<dbReference type="EMBL" id="CP045644">
    <property type="protein sequence ID" value="QFZ84578.1"/>
    <property type="molecule type" value="Genomic_DNA"/>
</dbReference>
<evidence type="ECO:0000313" key="2">
    <source>
        <dbReference type="EMBL" id="QFZ84578.1"/>
    </source>
</evidence>
<name>A0A5Q0M5W6_VARPD</name>
<dbReference type="Proteomes" id="UP000326780">
    <property type="component" value="Chromosome"/>
</dbReference>
<dbReference type="RefSeq" id="WP_153283196.1">
    <property type="nucleotide sequence ID" value="NZ_CP045644.1"/>
</dbReference>
<feature type="region of interest" description="Disordered" evidence="1">
    <location>
        <begin position="1"/>
        <end position="22"/>
    </location>
</feature>
<accession>A0A5Q0M5W6</accession>
<gene>
    <name evidence="2" type="ORF">GFK26_18290</name>
</gene>
<feature type="compositionally biased region" description="Basic and acidic residues" evidence="1">
    <location>
        <begin position="75"/>
        <end position="87"/>
    </location>
</feature>
<sequence length="168" mass="19257">MARPSKMQLRLAATPSRGVSGTRPSLIVFDELAARPLTDPLNRPSPGGKDERDMRMRRRIDRAMGYRSSIDDNDDRVAKLDPADKGKQGRNCNVTACQRPNAWFLNSGTDAYYCFDCAWDIRKFNLRRNSDDGFVLFEQWEEDLARFETAMKLNSAAREQYVAERLKS</sequence>
<evidence type="ECO:0000256" key="1">
    <source>
        <dbReference type="SAM" id="MobiDB-lite"/>
    </source>
</evidence>
<evidence type="ECO:0000313" key="3">
    <source>
        <dbReference type="Proteomes" id="UP000326780"/>
    </source>
</evidence>
<organism evidence="2 3">
    <name type="scientific">Variovorax paradoxus</name>
    <dbReference type="NCBI Taxonomy" id="34073"/>
    <lineage>
        <taxon>Bacteria</taxon>
        <taxon>Pseudomonadati</taxon>
        <taxon>Pseudomonadota</taxon>
        <taxon>Betaproteobacteria</taxon>
        <taxon>Burkholderiales</taxon>
        <taxon>Comamonadaceae</taxon>
        <taxon>Variovorax</taxon>
    </lineage>
</organism>